<accession>A0A9P0PBI1</accession>
<gene>
    <name evidence="1" type="ORF">ACAOBT_LOCUS12279</name>
</gene>
<evidence type="ECO:0000313" key="1">
    <source>
        <dbReference type="EMBL" id="CAH1976693.1"/>
    </source>
</evidence>
<proteinExistence type="predicted"/>
<protein>
    <submittedName>
        <fullName evidence="1">Uncharacterized protein</fullName>
    </submittedName>
</protein>
<sequence>MIAEKQVFRESGILTVAGIFILESVVFKKNPDLFQNPYFHHYSTRNTSNLISNTLTMTTPEEC</sequence>
<comment type="caution">
    <text evidence="1">The sequence shown here is derived from an EMBL/GenBank/DDBJ whole genome shotgun (WGS) entry which is preliminary data.</text>
</comment>
<name>A0A9P0PBI1_ACAOB</name>
<organism evidence="1 2">
    <name type="scientific">Acanthoscelides obtectus</name>
    <name type="common">Bean weevil</name>
    <name type="synonym">Bruchus obtectus</name>
    <dbReference type="NCBI Taxonomy" id="200917"/>
    <lineage>
        <taxon>Eukaryota</taxon>
        <taxon>Metazoa</taxon>
        <taxon>Ecdysozoa</taxon>
        <taxon>Arthropoda</taxon>
        <taxon>Hexapoda</taxon>
        <taxon>Insecta</taxon>
        <taxon>Pterygota</taxon>
        <taxon>Neoptera</taxon>
        <taxon>Endopterygota</taxon>
        <taxon>Coleoptera</taxon>
        <taxon>Polyphaga</taxon>
        <taxon>Cucujiformia</taxon>
        <taxon>Chrysomeloidea</taxon>
        <taxon>Chrysomelidae</taxon>
        <taxon>Bruchinae</taxon>
        <taxon>Bruchini</taxon>
        <taxon>Acanthoscelides</taxon>
    </lineage>
</organism>
<keyword evidence="2" id="KW-1185">Reference proteome</keyword>
<reference evidence="1" key="1">
    <citation type="submission" date="2022-03" db="EMBL/GenBank/DDBJ databases">
        <authorList>
            <person name="Sayadi A."/>
        </authorList>
    </citation>
    <scope>NUCLEOTIDE SEQUENCE</scope>
</reference>
<dbReference type="AlphaFoldDB" id="A0A9P0PBI1"/>
<dbReference type="Proteomes" id="UP001152888">
    <property type="component" value="Unassembled WGS sequence"/>
</dbReference>
<dbReference type="EMBL" id="CAKOFQ010006850">
    <property type="protein sequence ID" value="CAH1976693.1"/>
    <property type="molecule type" value="Genomic_DNA"/>
</dbReference>
<evidence type="ECO:0000313" key="2">
    <source>
        <dbReference type="Proteomes" id="UP001152888"/>
    </source>
</evidence>